<keyword evidence="1" id="KW-0677">Repeat</keyword>
<dbReference type="InterPro" id="IPR011990">
    <property type="entry name" value="TPR-like_helical_dom_sf"/>
</dbReference>
<dbReference type="PANTHER" id="PTHR47447:SF24">
    <property type="entry name" value="PENTATRICOPEPTIDE REPEAT-CONTAINING PROTEIN"/>
    <property type="match status" value="1"/>
</dbReference>
<dbReference type="VEuPathDB" id="FungiDB:AeMF1_000821"/>
<accession>A0A6G0WHJ4</accession>
<dbReference type="Pfam" id="PF17177">
    <property type="entry name" value="PPR_long"/>
    <property type="match status" value="1"/>
</dbReference>
<feature type="repeat" description="PPR" evidence="2">
    <location>
        <begin position="393"/>
        <end position="427"/>
    </location>
</feature>
<feature type="repeat" description="PPR" evidence="2">
    <location>
        <begin position="647"/>
        <end position="681"/>
    </location>
</feature>
<feature type="repeat" description="PPR" evidence="2">
    <location>
        <begin position="682"/>
        <end position="716"/>
    </location>
</feature>
<dbReference type="InterPro" id="IPR002885">
    <property type="entry name" value="PPR_rpt"/>
</dbReference>
<dbReference type="Gene3D" id="1.25.40.10">
    <property type="entry name" value="Tetratricopeptide repeat domain"/>
    <property type="match status" value="3"/>
</dbReference>
<dbReference type="InterPro" id="IPR033443">
    <property type="entry name" value="PROP1-like_PPR_dom"/>
</dbReference>
<sequence>MLAAAALVKRSLRPLLLKDSRAFHASSVLLKRRDGASGSIVKTPRQFSKPMTKQEKKKKDISRGHKDHVGRMRALKYEAKQLEKQEAAFTAFEQDEELLKEYDRAFEETINAGRHREYIYADVIDVTLRDLNPDDVAADFYRLKPKEQTIELLNDLMRVYAIHKRPEETEAILAQLEQHNPDAPIPATPVPTAEESTSNELVVAPKRKLSPRLIANEKTYVYHISALAETKQAAKAVRVMGRMKELGVEVTEETYNAVMQACNRSKRPDWAYNIFEKMQAQGIQPSGVSFTILMNASIAVGDIDRAFETFHIMRSYVEEPGIVAFTSLIHGYAKIGRVERCVYLLEDMLDLRITPNNYTYNSLIYACSKSYHYAHKAWEFFYEMQDQYDIIPDVVTYAYMMSAAARHGDIRSAEKLLYLMEKHAVPQTSTILISLINVYARAQIKSIVRKAKCNIPPPEPLMPIMSNEKTEWDEDGNIIDLDRPGKKNVYSDHNMGYDEDFDEDEFENDNEEDYDNVEWGEEGNSPVKTKGLTEEEQEILKRYMVDRKPIALLGLPEKFGAKEVEEVEDLAEVDTLAWNPMDYEIFNHFQNSNRDKAKAIYEKCLQLHGPSSALLNTMHSTHANALRLRDTREFMDVEFAKHNIQPDIFTYRSLMRMYTRAKRPQLALDLVRELHEKGIQPDATFYGYLVNYFAKQRKLRSAMEVLEEMDRYGLRIEEKDAYVLRKLVKKYGIYTELLSEDPNAIHSMSHAELMEMRRERAAAIQDNKKYNRKFYIPRRSEDYL</sequence>
<evidence type="ECO:0000313" key="5">
    <source>
        <dbReference type="EMBL" id="KAF0726619.1"/>
    </source>
</evidence>
<evidence type="ECO:0000259" key="4">
    <source>
        <dbReference type="Pfam" id="PF17177"/>
    </source>
</evidence>
<dbReference type="AlphaFoldDB" id="A0A6G0WHJ4"/>
<gene>
    <name evidence="5" type="ORF">Ae201684_015239</name>
</gene>
<feature type="repeat" description="PPR" evidence="2">
    <location>
        <begin position="251"/>
        <end position="285"/>
    </location>
</feature>
<keyword evidence="6" id="KW-1185">Reference proteome</keyword>
<dbReference type="Proteomes" id="UP000481153">
    <property type="component" value="Unassembled WGS sequence"/>
</dbReference>
<feature type="compositionally biased region" description="Basic and acidic residues" evidence="3">
    <location>
        <begin position="52"/>
        <end position="65"/>
    </location>
</feature>
<dbReference type="Pfam" id="PF01535">
    <property type="entry name" value="PPR"/>
    <property type="match status" value="1"/>
</dbReference>
<protein>
    <recommendedName>
        <fullName evidence="4">PROP1-like PPR domain-containing protein</fullName>
    </recommendedName>
</protein>
<feature type="repeat" description="PPR" evidence="2">
    <location>
        <begin position="321"/>
        <end position="355"/>
    </location>
</feature>
<dbReference type="EMBL" id="VJMJ01000213">
    <property type="protein sequence ID" value="KAF0726619.1"/>
    <property type="molecule type" value="Genomic_DNA"/>
</dbReference>
<dbReference type="PANTHER" id="PTHR47447">
    <property type="entry name" value="OS03G0856100 PROTEIN"/>
    <property type="match status" value="1"/>
</dbReference>
<proteinExistence type="predicted"/>
<dbReference type="NCBIfam" id="TIGR00756">
    <property type="entry name" value="PPR"/>
    <property type="match status" value="5"/>
</dbReference>
<name>A0A6G0WHJ4_9STRA</name>
<feature type="domain" description="PROP1-like PPR" evidence="4">
    <location>
        <begin position="627"/>
        <end position="732"/>
    </location>
</feature>
<evidence type="ECO:0000256" key="3">
    <source>
        <dbReference type="SAM" id="MobiDB-lite"/>
    </source>
</evidence>
<dbReference type="Pfam" id="PF13041">
    <property type="entry name" value="PPR_2"/>
    <property type="match status" value="2"/>
</dbReference>
<feature type="repeat" description="PPR" evidence="2">
    <location>
        <begin position="356"/>
        <end position="387"/>
    </location>
</feature>
<evidence type="ECO:0000256" key="1">
    <source>
        <dbReference type="ARBA" id="ARBA00022737"/>
    </source>
</evidence>
<comment type="caution">
    <text evidence="5">The sequence shown here is derived from an EMBL/GenBank/DDBJ whole genome shotgun (WGS) entry which is preliminary data.</text>
</comment>
<reference evidence="5 6" key="1">
    <citation type="submission" date="2019-07" db="EMBL/GenBank/DDBJ databases">
        <title>Genomics analysis of Aphanomyces spp. identifies a new class of oomycete effector associated with host adaptation.</title>
        <authorList>
            <person name="Gaulin E."/>
        </authorList>
    </citation>
    <scope>NUCLEOTIDE SEQUENCE [LARGE SCALE GENOMIC DNA]</scope>
    <source>
        <strain evidence="5 6">ATCC 201684</strain>
    </source>
</reference>
<dbReference type="PROSITE" id="PS51375">
    <property type="entry name" value="PPR"/>
    <property type="match status" value="6"/>
</dbReference>
<evidence type="ECO:0000313" key="6">
    <source>
        <dbReference type="Proteomes" id="UP000481153"/>
    </source>
</evidence>
<feature type="region of interest" description="Disordered" evidence="3">
    <location>
        <begin position="40"/>
        <end position="65"/>
    </location>
</feature>
<organism evidence="5 6">
    <name type="scientific">Aphanomyces euteiches</name>
    <dbReference type="NCBI Taxonomy" id="100861"/>
    <lineage>
        <taxon>Eukaryota</taxon>
        <taxon>Sar</taxon>
        <taxon>Stramenopiles</taxon>
        <taxon>Oomycota</taxon>
        <taxon>Saprolegniomycetes</taxon>
        <taxon>Saprolegniales</taxon>
        <taxon>Verrucalvaceae</taxon>
        <taxon>Aphanomyces</taxon>
    </lineage>
</organism>
<evidence type="ECO:0000256" key="2">
    <source>
        <dbReference type="PROSITE-ProRule" id="PRU00708"/>
    </source>
</evidence>